<gene>
    <name evidence="3" type="ORF">TAGGR_2418</name>
</gene>
<dbReference type="EMBL" id="BCNO01000002">
    <property type="protein sequence ID" value="GAQ95523.1"/>
    <property type="molecule type" value="Genomic_DNA"/>
</dbReference>
<evidence type="ECO:0000256" key="1">
    <source>
        <dbReference type="ARBA" id="ARBA00023118"/>
    </source>
</evidence>
<reference evidence="4" key="1">
    <citation type="submission" date="2016-01" db="EMBL/GenBank/DDBJ databases">
        <title>Draft genome sequence of Thermodesulfovibrio aggregans strain TGE-P1.</title>
        <authorList>
            <person name="Sekiguchi Y."/>
            <person name="Ohashi A."/>
            <person name="Matsuura N."/>
            <person name="Tourlousse M.D."/>
        </authorList>
    </citation>
    <scope>NUCLEOTIDE SEQUENCE [LARGE SCALE GENOMIC DNA]</scope>
    <source>
        <strain evidence="4">TGE-P1</strain>
    </source>
</reference>
<feature type="domain" description="CRISPR type III-associated protein" evidence="2">
    <location>
        <begin position="129"/>
        <end position="373"/>
    </location>
</feature>
<keyword evidence="4" id="KW-1185">Reference proteome</keyword>
<dbReference type="STRING" id="86166.TAGGR_2418"/>
<proteinExistence type="predicted"/>
<comment type="caution">
    <text evidence="3">The sequence shown here is derived from an EMBL/GenBank/DDBJ whole genome shotgun (WGS) entry which is preliminary data.</text>
</comment>
<dbReference type="Proteomes" id="UP000054976">
    <property type="component" value="Unassembled WGS sequence"/>
</dbReference>
<sequence length="396" mass="46288">MAKFEALLKINPQKVENLSEYITYCKYYFKPKSKSKVESYENIEKLKQDFPIVHRNILSDSKYKKNDTLKDFPLNWLKYEIIGNSKIKTFENDSNLKNSKQISGIYGNTNDLQAYINNLPKYSFAIWFKFKLKTPYFSKDDDEFYIIQNPILKEANFKVPMVRGSSWKGALAHAFRELLGEKEKIESFLRIFGAGSESIKALESYLFDKSKDLKKTQEHLLEFILFELGLKVDKVLIEKIKKIKNKEEVLNILGSKLSQKLSENKKHLPLEFQTHKGRAIFYPTYFDRLTFEIINPHDRRKRAGTNPIHYEVVPKGTEGIFQSIYIPFDGILKDNNELKNEVNKDLNNLCEAFEILTEIGIGAKTKLGWGRFKIEDKKVCVNSDLEIPERWTKCQD</sequence>
<name>A0A0U9HR53_9BACT</name>
<dbReference type="OrthoDB" id="5501881at2"/>
<keyword evidence="1" id="KW-0051">Antiviral defense</keyword>
<evidence type="ECO:0000313" key="3">
    <source>
        <dbReference type="EMBL" id="GAQ95523.1"/>
    </source>
</evidence>
<protein>
    <submittedName>
        <fullName evidence="3">CRISPR-associated protein Cmr2</fullName>
    </submittedName>
</protein>
<dbReference type="Pfam" id="PF03787">
    <property type="entry name" value="RAMPs"/>
    <property type="match status" value="1"/>
</dbReference>
<evidence type="ECO:0000313" key="4">
    <source>
        <dbReference type="Proteomes" id="UP000054976"/>
    </source>
</evidence>
<dbReference type="AlphaFoldDB" id="A0A0U9HR53"/>
<accession>A0A0U9HR53</accession>
<dbReference type="InterPro" id="IPR005537">
    <property type="entry name" value="RAMP_III_fam"/>
</dbReference>
<organism evidence="3 4">
    <name type="scientific">Thermodesulfovibrio aggregans</name>
    <dbReference type="NCBI Taxonomy" id="86166"/>
    <lineage>
        <taxon>Bacteria</taxon>
        <taxon>Pseudomonadati</taxon>
        <taxon>Nitrospirota</taxon>
        <taxon>Thermodesulfovibrionia</taxon>
        <taxon>Thermodesulfovibrionales</taxon>
        <taxon>Thermodesulfovibrionaceae</taxon>
        <taxon>Thermodesulfovibrio</taxon>
    </lineage>
</organism>
<dbReference type="RefSeq" id="WP_059176953.1">
    <property type="nucleotide sequence ID" value="NZ_BCNO01000002.1"/>
</dbReference>
<evidence type="ECO:0000259" key="2">
    <source>
        <dbReference type="Pfam" id="PF03787"/>
    </source>
</evidence>
<dbReference type="GO" id="GO:0051607">
    <property type="term" value="P:defense response to virus"/>
    <property type="evidence" value="ECO:0007669"/>
    <property type="project" value="UniProtKB-KW"/>
</dbReference>